<feature type="compositionally biased region" description="Low complexity" evidence="1">
    <location>
        <begin position="58"/>
        <end position="71"/>
    </location>
</feature>
<dbReference type="EMBL" id="CHKL01000791">
    <property type="protein sequence ID" value="COX31138.1"/>
    <property type="molecule type" value="Genomic_DNA"/>
</dbReference>
<dbReference type="Proteomes" id="UP000048600">
    <property type="component" value="Unassembled WGS sequence"/>
</dbReference>
<evidence type="ECO:0000313" key="2">
    <source>
        <dbReference type="EMBL" id="CFE40229.1"/>
    </source>
</evidence>
<dbReference type="AlphaFoldDB" id="A0A654TWF4"/>
<evidence type="ECO:0000313" key="6">
    <source>
        <dbReference type="Proteomes" id="UP000046680"/>
    </source>
</evidence>
<feature type="region of interest" description="Disordered" evidence="1">
    <location>
        <begin position="46"/>
        <end position="71"/>
    </location>
</feature>
<evidence type="ECO:0000256" key="1">
    <source>
        <dbReference type="SAM" id="MobiDB-lite"/>
    </source>
</evidence>
<evidence type="ECO:0000313" key="3">
    <source>
        <dbReference type="EMBL" id="CFE77031.1"/>
    </source>
</evidence>
<dbReference type="Proteomes" id="UP000048289">
    <property type="component" value="Unassembled WGS sequence"/>
</dbReference>
<dbReference type="EMBL" id="CFOE01000320">
    <property type="protein sequence ID" value="CFE40229.1"/>
    <property type="molecule type" value="Genomic_DNA"/>
</dbReference>
<name>A0A654TWF4_MYCTX</name>
<evidence type="ECO:0000313" key="8">
    <source>
        <dbReference type="Proteomes" id="UP000048289"/>
    </source>
</evidence>
<dbReference type="Proteomes" id="UP000046680">
    <property type="component" value="Unassembled WGS sequence"/>
</dbReference>
<evidence type="ECO:0000313" key="9">
    <source>
        <dbReference type="Proteomes" id="UP000048600"/>
    </source>
</evidence>
<protein>
    <submittedName>
        <fullName evidence="4">Uncharacterized protein</fullName>
    </submittedName>
</protein>
<dbReference type="EMBL" id="CFOH01001028">
    <property type="protein sequence ID" value="CFE77031.1"/>
    <property type="molecule type" value="Genomic_DNA"/>
</dbReference>
<gene>
    <name evidence="4" type="ORF">ERS007657_00392</name>
    <name evidence="2" type="ORF">ERS007681_02431</name>
    <name evidence="3" type="ORF">ERS007688_04016</name>
    <name evidence="5" type="ORF">ERS007741_04173</name>
</gene>
<evidence type="ECO:0000313" key="4">
    <source>
        <dbReference type="EMBL" id="CFR66680.1"/>
    </source>
</evidence>
<accession>A0A654TWF4</accession>
<reference evidence="6 7" key="1">
    <citation type="submission" date="2015-03" db="EMBL/GenBank/DDBJ databases">
        <authorList>
            <consortium name="Pathogen Informatics"/>
        </authorList>
    </citation>
    <scope>NUCLEOTIDE SEQUENCE [LARGE SCALE GENOMIC DNA]</scope>
    <source>
        <strain evidence="4 6">C09601061</strain>
        <strain evidence="2 8">G09901357</strain>
        <strain evidence="3 7">H09601792</strain>
        <strain evidence="5 9">P00601463</strain>
    </source>
</reference>
<sequence length="71" mass="7192">MSSSFQMSVPVSLTNVAPMCRLACHRPTAAPVGSVMNDIRPASPMSKAGIITCPPPGTTLSTTASTSSTAI</sequence>
<organism evidence="4 6">
    <name type="scientific">Mycobacterium tuberculosis</name>
    <dbReference type="NCBI Taxonomy" id="1773"/>
    <lineage>
        <taxon>Bacteria</taxon>
        <taxon>Bacillati</taxon>
        <taxon>Actinomycetota</taxon>
        <taxon>Actinomycetes</taxon>
        <taxon>Mycobacteriales</taxon>
        <taxon>Mycobacteriaceae</taxon>
        <taxon>Mycobacterium</taxon>
        <taxon>Mycobacterium tuberculosis complex</taxon>
    </lineage>
</organism>
<evidence type="ECO:0000313" key="5">
    <source>
        <dbReference type="EMBL" id="COX31138.1"/>
    </source>
</evidence>
<dbReference type="EMBL" id="CGCX01000080">
    <property type="protein sequence ID" value="CFR66680.1"/>
    <property type="molecule type" value="Genomic_DNA"/>
</dbReference>
<evidence type="ECO:0000313" key="7">
    <source>
        <dbReference type="Proteomes" id="UP000046947"/>
    </source>
</evidence>
<proteinExistence type="predicted"/>
<dbReference type="Proteomes" id="UP000046947">
    <property type="component" value="Unassembled WGS sequence"/>
</dbReference>